<keyword evidence="1" id="KW-0472">Membrane</keyword>
<dbReference type="RefSeq" id="XP_041287445.1">
    <property type="nucleotide sequence ID" value="XM_041438781.1"/>
</dbReference>
<sequence>MRFSSAFVLAVNIVALASSISAMPTTGDAASANTCFRVCTSAWQILLFFCVVSRIFAFTSAEYGY</sequence>
<feature type="chain" id="PRO_5040359994" description="Secreted peptide" evidence="2">
    <location>
        <begin position="23"/>
        <end position="65"/>
    </location>
</feature>
<keyword evidence="1" id="KW-0812">Transmembrane</keyword>
<dbReference type="EMBL" id="JABBWM010000080">
    <property type="protein sequence ID" value="KAG2094210.1"/>
    <property type="molecule type" value="Genomic_DNA"/>
</dbReference>
<evidence type="ECO:0000313" key="4">
    <source>
        <dbReference type="Proteomes" id="UP000823399"/>
    </source>
</evidence>
<proteinExistence type="predicted"/>
<dbReference type="GeneID" id="64701040"/>
<organism evidence="3 4">
    <name type="scientific">Suillus discolor</name>
    <dbReference type="NCBI Taxonomy" id="1912936"/>
    <lineage>
        <taxon>Eukaryota</taxon>
        <taxon>Fungi</taxon>
        <taxon>Dikarya</taxon>
        <taxon>Basidiomycota</taxon>
        <taxon>Agaricomycotina</taxon>
        <taxon>Agaricomycetes</taxon>
        <taxon>Agaricomycetidae</taxon>
        <taxon>Boletales</taxon>
        <taxon>Suillineae</taxon>
        <taxon>Suillaceae</taxon>
        <taxon>Suillus</taxon>
    </lineage>
</organism>
<evidence type="ECO:0008006" key="5">
    <source>
        <dbReference type="Google" id="ProtNLM"/>
    </source>
</evidence>
<keyword evidence="1" id="KW-1133">Transmembrane helix</keyword>
<reference evidence="3" key="1">
    <citation type="journal article" date="2020" name="New Phytol.">
        <title>Comparative genomics reveals dynamic genome evolution in host specialist ectomycorrhizal fungi.</title>
        <authorList>
            <person name="Lofgren L.A."/>
            <person name="Nguyen N.H."/>
            <person name="Vilgalys R."/>
            <person name="Ruytinx J."/>
            <person name="Liao H.L."/>
            <person name="Branco S."/>
            <person name="Kuo A."/>
            <person name="LaButti K."/>
            <person name="Lipzen A."/>
            <person name="Andreopoulos W."/>
            <person name="Pangilinan J."/>
            <person name="Riley R."/>
            <person name="Hundley H."/>
            <person name="Na H."/>
            <person name="Barry K."/>
            <person name="Grigoriev I.V."/>
            <person name="Stajich J.E."/>
            <person name="Kennedy P.G."/>
        </authorList>
    </citation>
    <scope>NUCLEOTIDE SEQUENCE</scope>
    <source>
        <strain evidence="3">FC423</strain>
    </source>
</reference>
<keyword evidence="2" id="KW-0732">Signal</keyword>
<comment type="caution">
    <text evidence="3">The sequence shown here is derived from an EMBL/GenBank/DDBJ whole genome shotgun (WGS) entry which is preliminary data.</text>
</comment>
<keyword evidence="4" id="KW-1185">Reference proteome</keyword>
<accession>A0A9P7EXI8</accession>
<dbReference type="AlphaFoldDB" id="A0A9P7EXI8"/>
<name>A0A9P7EXI8_9AGAM</name>
<evidence type="ECO:0000256" key="1">
    <source>
        <dbReference type="SAM" id="Phobius"/>
    </source>
</evidence>
<protein>
    <recommendedName>
        <fullName evidence="5">Secreted peptide</fullName>
    </recommendedName>
</protein>
<dbReference type="Proteomes" id="UP000823399">
    <property type="component" value="Unassembled WGS sequence"/>
</dbReference>
<feature type="signal peptide" evidence="2">
    <location>
        <begin position="1"/>
        <end position="22"/>
    </location>
</feature>
<gene>
    <name evidence="3" type="ORF">F5147DRAFT_719788</name>
</gene>
<dbReference type="OrthoDB" id="2692221at2759"/>
<feature type="transmembrane region" description="Helical" evidence="1">
    <location>
        <begin position="45"/>
        <end position="64"/>
    </location>
</feature>
<evidence type="ECO:0000313" key="3">
    <source>
        <dbReference type="EMBL" id="KAG2094210.1"/>
    </source>
</evidence>
<evidence type="ECO:0000256" key="2">
    <source>
        <dbReference type="SAM" id="SignalP"/>
    </source>
</evidence>